<evidence type="ECO:0008006" key="3">
    <source>
        <dbReference type="Google" id="ProtNLM"/>
    </source>
</evidence>
<comment type="caution">
    <text evidence="1">The sequence shown here is derived from an EMBL/GenBank/DDBJ whole genome shotgun (WGS) entry which is preliminary data.</text>
</comment>
<protein>
    <recommendedName>
        <fullName evidence="3">General secretion pathway GspH domain-containing protein</fullName>
    </recommendedName>
</protein>
<dbReference type="EMBL" id="PCXQ01000005">
    <property type="protein sequence ID" value="PJE50775.1"/>
    <property type="molecule type" value="Genomic_DNA"/>
</dbReference>
<dbReference type="Proteomes" id="UP000228496">
    <property type="component" value="Unassembled WGS sequence"/>
</dbReference>
<evidence type="ECO:0000313" key="2">
    <source>
        <dbReference type="Proteomes" id="UP000228496"/>
    </source>
</evidence>
<accession>A0A2J0Q9V9</accession>
<gene>
    <name evidence="1" type="ORF">COV29_03535</name>
</gene>
<reference evidence="1 2" key="1">
    <citation type="submission" date="2017-09" db="EMBL/GenBank/DDBJ databases">
        <title>Depth-based differentiation of microbial function through sediment-hosted aquifers and enrichment of novel symbionts in the deep terrestrial subsurface.</title>
        <authorList>
            <person name="Probst A.J."/>
            <person name="Ladd B."/>
            <person name="Jarett J.K."/>
            <person name="Geller-Mcgrath D.E."/>
            <person name="Sieber C.M."/>
            <person name="Emerson J.B."/>
            <person name="Anantharaman K."/>
            <person name="Thomas B.C."/>
            <person name="Malmstrom R."/>
            <person name="Stieglmeier M."/>
            <person name="Klingl A."/>
            <person name="Woyke T."/>
            <person name="Ryan C.M."/>
            <person name="Banfield J.F."/>
        </authorList>
    </citation>
    <scope>NUCLEOTIDE SEQUENCE [LARGE SCALE GENOMIC DNA]</scope>
    <source>
        <strain evidence="1">CG10_big_fil_rev_8_21_14_0_10_36_16</strain>
    </source>
</reference>
<sequence length="139" mass="15414">MEVVFSMAIISLIASLGLFLSMDFYRGYAFSAERDTAVSVLHRARAKAMANINESKHGVKIEDDRYVLFQTDSDFIGRDSSYDQNIPFEQNTVFSGDTNVVIFNQLSGNTGFVSNNVILISDGFKIATISINFEGGIDY</sequence>
<name>A0A2J0Q9V9_9BACT</name>
<evidence type="ECO:0000313" key="1">
    <source>
        <dbReference type="EMBL" id="PJE50775.1"/>
    </source>
</evidence>
<proteinExistence type="predicted"/>
<organism evidence="1 2">
    <name type="scientific">Candidatus Yanofskybacteria bacterium CG10_big_fil_rev_8_21_14_0_10_36_16</name>
    <dbReference type="NCBI Taxonomy" id="1975096"/>
    <lineage>
        <taxon>Bacteria</taxon>
        <taxon>Candidatus Yanofskyibacteriota</taxon>
    </lineage>
</organism>
<dbReference type="AlphaFoldDB" id="A0A2J0Q9V9"/>